<evidence type="ECO:0000256" key="3">
    <source>
        <dbReference type="ARBA" id="ARBA00022679"/>
    </source>
</evidence>
<comment type="caution">
    <text evidence="10">The sequence shown here is derived from an EMBL/GenBank/DDBJ whole genome shotgun (WGS) entry which is preliminary data.</text>
</comment>
<dbReference type="Gene3D" id="3.30.200.20">
    <property type="entry name" value="Phosphorylase Kinase, domain 1"/>
    <property type="match status" value="1"/>
</dbReference>
<dbReference type="Proteomes" id="UP000318878">
    <property type="component" value="Unassembled WGS sequence"/>
</dbReference>
<evidence type="ECO:0000313" key="11">
    <source>
        <dbReference type="Proteomes" id="UP000318878"/>
    </source>
</evidence>
<evidence type="ECO:0000256" key="8">
    <source>
        <dbReference type="SAM" id="Phobius"/>
    </source>
</evidence>
<keyword evidence="6 7" id="KW-0067">ATP-binding</keyword>
<feature type="transmembrane region" description="Helical" evidence="8">
    <location>
        <begin position="339"/>
        <end position="359"/>
    </location>
</feature>
<evidence type="ECO:0000313" key="10">
    <source>
        <dbReference type="EMBL" id="TWT31919.1"/>
    </source>
</evidence>
<organism evidence="10 11">
    <name type="scientific">Blastopirellula retiformator</name>
    <dbReference type="NCBI Taxonomy" id="2527970"/>
    <lineage>
        <taxon>Bacteria</taxon>
        <taxon>Pseudomonadati</taxon>
        <taxon>Planctomycetota</taxon>
        <taxon>Planctomycetia</taxon>
        <taxon>Pirellulales</taxon>
        <taxon>Pirellulaceae</taxon>
        <taxon>Blastopirellula</taxon>
    </lineage>
</organism>
<dbReference type="PROSITE" id="PS00108">
    <property type="entry name" value="PROTEIN_KINASE_ST"/>
    <property type="match status" value="1"/>
</dbReference>
<dbReference type="Gene3D" id="1.10.510.10">
    <property type="entry name" value="Transferase(Phosphotransferase) domain 1"/>
    <property type="match status" value="1"/>
</dbReference>
<evidence type="ECO:0000256" key="7">
    <source>
        <dbReference type="PROSITE-ProRule" id="PRU10141"/>
    </source>
</evidence>
<evidence type="ECO:0000256" key="6">
    <source>
        <dbReference type="ARBA" id="ARBA00022840"/>
    </source>
</evidence>
<evidence type="ECO:0000256" key="5">
    <source>
        <dbReference type="ARBA" id="ARBA00022777"/>
    </source>
</evidence>
<sequence>MADSPSSAFAATSDLTGKSLGDYQVLRRLGRGAMAEVYLAQQTSLKRQVALKILLPALAQQDSYVKRFHREAQAAAALTHANIVQIFEVGCIDGLHFIAQEYVPGQTLKQLTGKTGSVDAKAGFAILRQVSAALVKAAEQGIVHRDIKPENVLITASGEVKVADFGLSRVVSQNGEGLNLTEIGVTLGTPLYMSPEQVEGKPVDARSDIYSLGVTIYHLLAGRPPFDGDTALSVAVQHLQTEPPRLETLRHDLPPQLTRVIHKMLAKKPDKRQQNASELLQELREVLEAVGPEKLGGGVHDWSMPELAAIGDRSAATRELDRLMKVAGRSKQHFAAARVWLGAIAIVLICFALGAAVAVTNGEAPLLRPERPIAGDEFPDHGSAEEQFYRAMMDGSPEAFHSVGQYYPPESSADAKAWTLKAWKQEATILMNRGGVDNYDRALRIFRELASQDSSEIEARAFGAAGHAICLYRLEDYQRAREIAVDAKVLQKSIEVDAEFNRQFEEVWTALSNRPGA</sequence>
<keyword evidence="11" id="KW-1185">Reference proteome</keyword>
<dbReference type="SMART" id="SM00220">
    <property type="entry name" value="S_TKc"/>
    <property type="match status" value="1"/>
</dbReference>
<name>A0A5C5V1R5_9BACT</name>
<proteinExistence type="predicted"/>
<gene>
    <name evidence="10" type="primary">prkC_15</name>
    <name evidence="10" type="ORF">Enr8_38450</name>
</gene>
<dbReference type="PANTHER" id="PTHR43289">
    <property type="entry name" value="MITOGEN-ACTIVATED PROTEIN KINASE KINASE KINASE 20-RELATED"/>
    <property type="match status" value="1"/>
</dbReference>
<dbReference type="RefSeq" id="WP_146434449.1">
    <property type="nucleotide sequence ID" value="NZ_SJPF01000004.1"/>
</dbReference>
<accession>A0A5C5V1R5</accession>
<keyword evidence="4 7" id="KW-0547">Nucleotide-binding</keyword>
<dbReference type="GO" id="GO:0004674">
    <property type="term" value="F:protein serine/threonine kinase activity"/>
    <property type="evidence" value="ECO:0007669"/>
    <property type="project" value="UniProtKB-KW"/>
</dbReference>
<dbReference type="EC" id="2.7.11.1" evidence="1"/>
<protein>
    <recommendedName>
        <fullName evidence="1">non-specific serine/threonine protein kinase</fullName>
        <ecNumber evidence="1">2.7.11.1</ecNumber>
    </recommendedName>
</protein>
<dbReference type="InterPro" id="IPR008271">
    <property type="entry name" value="Ser/Thr_kinase_AS"/>
</dbReference>
<feature type="domain" description="Protein kinase" evidence="9">
    <location>
        <begin position="23"/>
        <end position="287"/>
    </location>
</feature>
<evidence type="ECO:0000256" key="1">
    <source>
        <dbReference type="ARBA" id="ARBA00012513"/>
    </source>
</evidence>
<keyword evidence="2" id="KW-0723">Serine/threonine-protein kinase</keyword>
<dbReference type="Pfam" id="PF00069">
    <property type="entry name" value="Pkinase"/>
    <property type="match status" value="1"/>
</dbReference>
<dbReference type="CDD" id="cd14014">
    <property type="entry name" value="STKc_PknB_like"/>
    <property type="match status" value="1"/>
</dbReference>
<dbReference type="OrthoDB" id="6111975at2"/>
<dbReference type="FunFam" id="1.10.510.10:FF:000021">
    <property type="entry name" value="Serine/threonine protein kinase"/>
    <property type="match status" value="1"/>
</dbReference>
<keyword evidence="5 10" id="KW-0418">Kinase</keyword>
<keyword evidence="8" id="KW-0812">Transmembrane</keyword>
<dbReference type="GO" id="GO:0005524">
    <property type="term" value="F:ATP binding"/>
    <property type="evidence" value="ECO:0007669"/>
    <property type="project" value="UniProtKB-UniRule"/>
</dbReference>
<keyword evidence="3 10" id="KW-0808">Transferase</keyword>
<dbReference type="PANTHER" id="PTHR43289:SF6">
    <property type="entry name" value="SERINE_THREONINE-PROTEIN KINASE NEKL-3"/>
    <property type="match status" value="1"/>
</dbReference>
<evidence type="ECO:0000256" key="4">
    <source>
        <dbReference type="ARBA" id="ARBA00022741"/>
    </source>
</evidence>
<evidence type="ECO:0000256" key="2">
    <source>
        <dbReference type="ARBA" id="ARBA00022527"/>
    </source>
</evidence>
<dbReference type="AlphaFoldDB" id="A0A5C5V1R5"/>
<evidence type="ECO:0000259" key="9">
    <source>
        <dbReference type="PROSITE" id="PS50011"/>
    </source>
</evidence>
<keyword evidence="8" id="KW-0472">Membrane</keyword>
<dbReference type="InterPro" id="IPR011009">
    <property type="entry name" value="Kinase-like_dom_sf"/>
</dbReference>
<reference evidence="10 11" key="1">
    <citation type="submission" date="2019-02" db="EMBL/GenBank/DDBJ databases">
        <title>Deep-cultivation of Planctomycetes and their phenomic and genomic characterization uncovers novel biology.</title>
        <authorList>
            <person name="Wiegand S."/>
            <person name="Jogler M."/>
            <person name="Boedeker C."/>
            <person name="Pinto D."/>
            <person name="Vollmers J."/>
            <person name="Rivas-Marin E."/>
            <person name="Kohn T."/>
            <person name="Peeters S.H."/>
            <person name="Heuer A."/>
            <person name="Rast P."/>
            <person name="Oberbeckmann S."/>
            <person name="Bunk B."/>
            <person name="Jeske O."/>
            <person name="Meyerdierks A."/>
            <person name="Storesund J.E."/>
            <person name="Kallscheuer N."/>
            <person name="Luecker S."/>
            <person name="Lage O.M."/>
            <person name="Pohl T."/>
            <person name="Merkel B.J."/>
            <person name="Hornburger P."/>
            <person name="Mueller R.-W."/>
            <person name="Bruemmer F."/>
            <person name="Labrenz M."/>
            <person name="Spormann A.M."/>
            <person name="Op Den Camp H."/>
            <person name="Overmann J."/>
            <person name="Amann R."/>
            <person name="Jetten M.S.M."/>
            <person name="Mascher T."/>
            <person name="Medema M.H."/>
            <person name="Devos D.P."/>
            <person name="Kaster A.-K."/>
            <person name="Ovreas L."/>
            <person name="Rohde M."/>
            <person name="Galperin M.Y."/>
            <person name="Jogler C."/>
        </authorList>
    </citation>
    <scope>NUCLEOTIDE SEQUENCE [LARGE SCALE GENOMIC DNA]</scope>
    <source>
        <strain evidence="10 11">Enr8</strain>
    </source>
</reference>
<keyword evidence="8" id="KW-1133">Transmembrane helix</keyword>
<feature type="binding site" evidence="7">
    <location>
        <position position="52"/>
    </location>
    <ligand>
        <name>ATP</name>
        <dbReference type="ChEBI" id="CHEBI:30616"/>
    </ligand>
</feature>
<dbReference type="EMBL" id="SJPF01000004">
    <property type="protein sequence ID" value="TWT31919.1"/>
    <property type="molecule type" value="Genomic_DNA"/>
</dbReference>
<dbReference type="SUPFAM" id="SSF56112">
    <property type="entry name" value="Protein kinase-like (PK-like)"/>
    <property type="match status" value="1"/>
</dbReference>
<dbReference type="InterPro" id="IPR017441">
    <property type="entry name" value="Protein_kinase_ATP_BS"/>
</dbReference>
<dbReference type="PROSITE" id="PS00107">
    <property type="entry name" value="PROTEIN_KINASE_ATP"/>
    <property type="match status" value="1"/>
</dbReference>
<dbReference type="InterPro" id="IPR000719">
    <property type="entry name" value="Prot_kinase_dom"/>
</dbReference>
<dbReference type="PROSITE" id="PS50011">
    <property type="entry name" value="PROTEIN_KINASE_DOM"/>
    <property type="match status" value="1"/>
</dbReference>